<dbReference type="AlphaFoldDB" id="A0A2M4DP94"/>
<organism evidence="1">
    <name type="scientific">Anopheles darlingi</name>
    <name type="common">Mosquito</name>
    <dbReference type="NCBI Taxonomy" id="43151"/>
    <lineage>
        <taxon>Eukaryota</taxon>
        <taxon>Metazoa</taxon>
        <taxon>Ecdysozoa</taxon>
        <taxon>Arthropoda</taxon>
        <taxon>Hexapoda</taxon>
        <taxon>Insecta</taxon>
        <taxon>Pterygota</taxon>
        <taxon>Neoptera</taxon>
        <taxon>Endopterygota</taxon>
        <taxon>Diptera</taxon>
        <taxon>Nematocera</taxon>
        <taxon>Culicoidea</taxon>
        <taxon>Culicidae</taxon>
        <taxon>Anophelinae</taxon>
        <taxon>Anopheles</taxon>
    </lineage>
</organism>
<dbReference type="EMBL" id="GGFL01015196">
    <property type="protein sequence ID" value="MBW79374.1"/>
    <property type="molecule type" value="Transcribed_RNA"/>
</dbReference>
<name>A0A2M4DP94_ANODA</name>
<protein>
    <submittedName>
        <fullName evidence="1">Putative secreted protein</fullName>
    </submittedName>
</protein>
<dbReference type="VEuPathDB" id="VectorBase:ADAR2_000885"/>
<reference evidence="1" key="1">
    <citation type="submission" date="2018-01" db="EMBL/GenBank/DDBJ databases">
        <title>An insight into the sialome of Amazonian anophelines.</title>
        <authorList>
            <person name="Ribeiro J.M."/>
            <person name="Scarpassa V."/>
            <person name="Calvo E."/>
        </authorList>
    </citation>
    <scope>NUCLEOTIDE SEQUENCE</scope>
</reference>
<sequence length="78" mass="8091">MPPFGLGLGTPALASAYGGALPNLNAFALAQNGGLGNPNPANVRGLSNVLLVSNLNDEMRSRLMLYLPSLGCMVMYNV</sequence>
<evidence type="ECO:0000313" key="1">
    <source>
        <dbReference type="EMBL" id="MBW79374.1"/>
    </source>
</evidence>
<proteinExistence type="predicted"/>
<dbReference type="VEuPathDB" id="VectorBase:ADAC000859"/>
<accession>A0A2M4DP94</accession>